<dbReference type="PANTHER" id="PTHR42718">
    <property type="entry name" value="MAJOR FACILITATOR SUPERFAMILY MULTIDRUG TRANSPORTER MFSC"/>
    <property type="match status" value="1"/>
</dbReference>
<dbReference type="SUPFAM" id="SSF103473">
    <property type="entry name" value="MFS general substrate transporter"/>
    <property type="match status" value="1"/>
</dbReference>
<gene>
    <name evidence="8" type="ORF">WDZ17_04675</name>
</gene>
<dbReference type="PRINTS" id="PR01036">
    <property type="entry name" value="TCRTETB"/>
</dbReference>
<evidence type="ECO:0000256" key="5">
    <source>
        <dbReference type="SAM" id="MobiDB-lite"/>
    </source>
</evidence>
<reference evidence="8 9" key="1">
    <citation type="journal article" date="2017" name="Int. J. Syst. Evol. Microbiol.">
        <title>Pseudokineococcus basanitobsidens sp. nov., isolated from volcanic rock.</title>
        <authorList>
            <person name="Lee D.W."/>
            <person name="Park M.Y."/>
            <person name="Kim J.J."/>
            <person name="Kim B.S."/>
        </authorList>
    </citation>
    <scope>NUCLEOTIDE SEQUENCE [LARGE SCALE GENOMIC DNA]</scope>
    <source>
        <strain evidence="8 9">DSM 103726</strain>
    </source>
</reference>
<evidence type="ECO:0000256" key="2">
    <source>
        <dbReference type="ARBA" id="ARBA00022692"/>
    </source>
</evidence>
<keyword evidence="4 6" id="KW-0472">Membrane</keyword>
<dbReference type="Pfam" id="PF07690">
    <property type="entry name" value="MFS_1"/>
    <property type="match status" value="1"/>
</dbReference>
<feature type="transmembrane region" description="Helical" evidence="6">
    <location>
        <begin position="164"/>
        <end position="189"/>
    </location>
</feature>
<dbReference type="PANTHER" id="PTHR42718:SF39">
    <property type="entry name" value="ACTINORHODIN TRANSPORTER-RELATED"/>
    <property type="match status" value="1"/>
</dbReference>
<evidence type="ECO:0000259" key="7">
    <source>
        <dbReference type="PROSITE" id="PS50850"/>
    </source>
</evidence>
<dbReference type="PROSITE" id="PS50850">
    <property type="entry name" value="MFS"/>
    <property type="match status" value="1"/>
</dbReference>
<evidence type="ECO:0000313" key="9">
    <source>
        <dbReference type="Proteomes" id="UP001387100"/>
    </source>
</evidence>
<feature type="transmembrane region" description="Helical" evidence="6">
    <location>
        <begin position="447"/>
        <end position="468"/>
    </location>
</feature>
<feature type="transmembrane region" description="Helical" evidence="6">
    <location>
        <begin position="76"/>
        <end position="94"/>
    </location>
</feature>
<feature type="transmembrane region" description="Helical" evidence="6">
    <location>
        <begin position="480"/>
        <end position="504"/>
    </location>
</feature>
<comment type="caution">
    <text evidence="8">The sequence shown here is derived from an EMBL/GenBank/DDBJ whole genome shotgun (WGS) entry which is preliminary data.</text>
</comment>
<accession>A0ABU8RHQ3</accession>
<feature type="transmembrane region" description="Helical" evidence="6">
    <location>
        <begin position="303"/>
        <end position="324"/>
    </location>
</feature>
<keyword evidence="3 6" id="KW-1133">Transmembrane helix</keyword>
<evidence type="ECO:0000256" key="3">
    <source>
        <dbReference type="ARBA" id="ARBA00022989"/>
    </source>
</evidence>
<dbReference type="CDD" id="cd17321">
    <property type="entry name" value="MFS_MMR_MDR_like"/>
    <property type="match status" value="1"/>
</dbReference>
<protein>
    <submittedName>
        <fullName evidence="8">MFS transporter</fullName>
    </submittedName>
</protein>
<name>A0ABU8RHQ3_9ACTN</name>
<evidence type="ECO:0000256" key="6">
    <source>
        <dbReference type="SAM" id="Phobius"/>
    </source>
</evidence>
<evidence type="ECO:0000256" key="4">
    <source>
        <dbReference type="ARBA" id="ARBA00023136"/>
    </source>
</evidence>
<dbReference type="InterPro" id="IPR020846">
    <property type="entry name" value="MFS_dom"/>
</dbReference>
<dbReference type="RefSeq" id="WP_339573970.1">
    <property type="nucleotide sequence ID" value="NZ_JBBIAA010000003.1"/>
</dbReference>
<feature type="transmembrane region" description="Helical" evidence="6">
    <location>
        <begin position="336"/>
        <end position="357"/>
    </location>
</feature>
<proteinExistence type="predicted"/>
<dbReference type="InterPro" id="IPR011701">
    <property type="entry name" value="MFS"/>
</dbReference>
<feature type="transmembrane region" description="Helical" evidence="6">
    <location>
        <begin position="257"/>
        <end position="276"/>
    </location>
</feature>
<feature type="domain" description="Major facilitator superfamily (MFS) profile" evidence="7">
    <location>
        <begin position="40"/>
        <end position="504"/>
    </location>
</feature>
<dbReference type="EMBL" id="JBBIAA010000003">
    <property type="protein sequence ID" value="MEJ5944585.1"/>
    <property type="molecule type" value="Genomic_DNA"/>
</dbReference>
<sequence>MTTDRREQPASSSSGPDEGRPASGRPDGSPSEPDPRRWKALAVCLVSGFMTLLDVSIINVALPSISADLGASGGDLQWVLSGYALAFGLVLVPAGRLGDARGRRRVFVAGLATFTTASLLCGLAPTPGLLLAARLLQGVGGGLLQPQVAAFIQTLFSGRERGRAFGLLGTSIGLSTAVGPLLGGTILSLDPDPSAWRLVFFVNIPIGVAGAVLAMRWLPVSRPEGGRRADVDVVGVALLAGALTALLLPLLEQPPALVWALLWLASAGLGVAFVRWERRRTDGGRDAVVDLSLFRTSRYRNGVLVGLVYFTGFTTIFFVLSLYLQDGLGMTPLQAGLTQTPFAVGGALTPVVAGSAVSRLGRRLVVGGLSTVAVGLLGTLAVVATLADVLPPWQLGLALVVPLLVAGAGSGVVISPNTTLTLSVVTGPRSGSASGVLQTSQRIGSSVGIAVVGAVFFGVAGVAGGGAASGAGGGLQGADLTAGLVASLLVAVALVLLSLVPAVADLRDERRQQRQDA</sequence>
<dbReference type="Proteomes" id="UP001387100">
    <property type="component" value="Unassembled WGS sequence"/>
</dbReference>
<feature type="transmembrane region" description="Helical" evidence="6">
    <location>
        <begin position="364"/>
        <end position="387"/>
    </location>
</feature>
<dbReference type="InterPro" id="IPR036259">
    <property type="entry name" value="MFS_trans_sf"/>
</dbReference>
<keyword evidence="2 6" id="KW-0812">Transmembrane</keyword>
<feature type="transmembrane region" description="Helical" evidence="6">
    <location>
        <begin position="106"/>
        <end position="125"/>
    </location>
</feature>
<feature type="transmembrane region" description="Helical" evidence="6">
    <location>
        <begin position="231"/>
        <end position="251"/>
    </location>
</feature>
<feature type="transmembrane region" description="Helical" evidence="6">
    <location>
        <begin position="131"/>
        <end position="152"/>
    </location>
</feature>
<organism evidence="8 9">
    <name type="scientific">Pseudokineococcus basanitobsidens</name>
    <dbReference type="NCBI Taxonomy" id="1926649"/>
    <lineage>
        <taxon>Bacteria</taxon>
        <taxon>Bacillati</taxon>
        <taxon>Actinomycetota</taxon>
        <taxon>Actinomycetes</taxon>
        <taxon>Kineosporiales</taxon>
        <taxon>Kineosporiaceae</taxon>
        <taxon>Pseudokineococcus</taxon>
    </lineage>
</organism>
<evidence type="ECO:0000313" key="8">
    <source>
        <dbReference type="EMBL" id="MEJ5944585.1"/>
    </source>
</evidence>
<feature type="transmembrane region" description="Helical" evidence="6">
    <location>
        <begin position="195"/>
        <end position="219"/>
    </location>
</feature>
<feature type="transmembrane region" description="Helical" evidence="6">
    <location>
        <begin position="393"/>
        <end position="414"/>
    </location>
</feature>
<feature type="region of interest" description="Disordered" evidence="5">
    <location>
        <begin position="1"/>
        <end position="35"/>
    </location>
</feature>
<dbReference type="Gene3D" id="1.20.1250.20">
    <property type="entry name" value="MFS general substrate transporter like domains"/>
    <property type="match status" value="1"/>
</dbReference>
<evidence type="ECO:0000256" key="1">
    <source>
        <dbReference type="ARBA" id="ARBA00004651"/>
    </source>
</evidence>
<keyword evidence="9" id="KW-1185">Reference proteome</keyword>
<feature type="transmembrane region" description="Helical" evidence="6">
    <location>
        <begin position="40"/>
        <end position="64"/>
    </location>
</feature>
<dbReference type="Gene3D" id="1.20.1720.10">
    <property type="entry name" value="Multidrug resistance protein D"/>
    <property type="match status" value="1"/>
</dbReference>
<comment type="subcellular location">
    <subcellularLocation>
        <location evidence="1">Cell membrane</location>
        <topology evidence="1">Multi-pass membrane protein</topology>
    </subcellularLocation>
</comment>